<evidence type="ECO:0000256" key="2">
    <source>
        <dbReference type="ARBA" id="ARBA00022475"/>
    </source>
</evidence>
<proteinExistence type="inferred from homology"/>
<evidence type="ECO:0000313" key="13">
    <source>
        <dbReference type="Proteomes" id="UP001589813"/>
    </source>
</evidence>
<comment type="caution">
    <text evidence="12">The sequence shown here is derived from an EMBL/GenBank/DDBJ whole genome shotgun (WGS) entry which is preliminary data.</text>
</comment>
<accession>A0ABV6B9C3</accession>
<evidence type="ECO:0000256" key="1">
    <source>
        <dbReference type="ARBA" id="ARBA00022448"/>
    </source>
</evidence>
<organism evidence="12 13">
    <name type="scientific">Rheinheimera tilapiae</name>
    <dbReference type="NCBI Taxonomy" id="875043"/>
    <lineage>
        <taxon>Bacteria</taxon>
        <taxon>Pseudomonadati</taxon>
        <taxon>Pseudomonadota</taxon>
        <taxon>Gammaproteobacteria</taxon>
        <taxon>Chromatiales</taxon>
        <taxon>Chromatiaceae</taxon>
        <taxon>Rheinheimera</taxon>
    </lineage>
</organism>
<dbReference type="Pfam" id="PF02669">
    <property type="entry name" value="KdpC"/>
    <property type="match status" value="1"/>
</dbReference>
<evidence type="ECO:0000256" key="4">
    <source>
        <dbReference type="ARBA" id="ARBA00022692"/>
    </source>
</evidence>
<evidence type="ECO:0000256" key="5">
    <source>
        <dbReference type="ARBA" id="ARBA00022741"/>
    </source>
</evidence>
<evidence type="ECO:0000256" key="9">
    <source>
        <dbReference type="ARBA" id="ARBA00023065"/>
    </source>
</evidence>
<comment type="similarity">
    <text evidence="11">Belongs to the KdpC family.</text>
</comment>
<gene>
    <name evidence="11 12" type="primary">kdpC</name>
    <name evidence="12" type="ORF">ACFFJP_01640</name>
</gene>
<evidence type="ECO:0000256" key="3">
    <source>
        <dbReference type="ARBA" id="ARBA00022538"/>
    </source>
</evidence>
<evidence type="ECO:0000313" key="12">
    <source>
        <dbReference type="EMBL" id="MFC0046989.1"/>
    </source>
</evidence>
<dbReference type="PIRSF" id="PIRSF001296">
    <property type="entry name" value="K_ATPase_KdpC"/>
    <property type="match status" value="1"/>
</dbReference>
<evidence type="ECO:0000256" key="7">
    <source>
        <dbReference type="ARBA" id="ARBA00022958"/>
    </source>
</evidence>
<protein>
    <recommendedName>
        <fullName evidence="11">Potassium-transporting ATPase KdpC subunit</fullName>
    </recommendedName>
    <alternativeName>
        <fullName evidence="11">ATP phosphohydrolase [potassium-transporting] C chain</fullName>
    </alternativeName>
    <alternativeName>
        <fullName evidence="11">Potassium-binding and translocating subunit C</fullName>
    </alternativeName>
    <alternativeName>
        <fullName evidence="11">Potassium-translocating ATPase C chain</fullName>
    </alternativeName>
</protein>
<keyword evidence="9 11" id="KW-0406">Ion transport</keyword>
<dbReference type="PANTHER" id="PTHR30042:SF2">
    <property type="entry name" value="POTASSIUM-TRANSPORTING ATPASE KDPC SUBUNIT"/>
    <property type="match status" value="1"/>
</dbReference>
<dbReference type="EMBL" id="JBHLXP010000001">
    <property type="protein sequence ID" value="MFC0046989.1"/>
    <property type="molecule type" value="Genomic_DNA"/>
</dbReference>
<keyword evidence="5 11" id="KW-0547">Nucleotide-binding</keyword>
<evidence type="ECO:0000256" key="8">
    <source>
        <dbReference type="ARBA" id="ARBA00022989"/>
    </source>
</evidence>
<sequence>MNSKSAFAQPISVTTPDDAPVAQHAVWQPALRFSLAGLVLCGALYSGGVTLLNQLLFPAQSAGSLIHGTDGKVLGSVLGSVLVAQPFSAEHYFHGRPSAVNTDPMNTAGSNLAPSNPALRERVAADSARLSALYQVKAEALPLDLLASSGSGVDPHISPASAQLQVDRVAKARGCAPATVAALVAQQTQAPQWGVLGEPRIAVLPLNLALDQACPQQGQ</sequence>
<keyword evidence="3 11" id="KW-0633">Potassium transport</keyword>
<evidence type="ECO:0000256" key="10">
    <source>
        <dbReference type="ARBA" id="ARBA00023136"/>
    </source>
</evidence>
<dbReference type="InterPro" id="IPR003820">
    <property type="entry name" value="KdpC"/>
</dbReference>
<keyword evidence="1 11" id="KW-0813">Transport</keyword>
<keyword evidence="2 11" id="KW-1003">Cell membrane</keyword>
<keyword evidence="13" id="KW-1185">Reference proteome</keyword>
<comment type="function">
    <text evidence="11">Part of the high-affinity ATP-driven potassium transport (or Kdp) system, which catalyzes the hydrolysis of ATP coupled with the electrogenic transport of potassium into the cytoplasm. This subunit acts as a catalytic chaperone that increases the ATP-binding affinity of the ATP-hydrolyzing subunit KdpB by the formation of a transient KdpB/KdpC/ATP ternary complex.</text>
</comment>
<dbReference type="NCBIfam" id="NF001454">
    <property type="entry name" value="PRK00315.1"/>
    <property type="match status" value="1"/>
</dbReference>
<name>A0ABV6B9C3_9GAMM</name>
<keyword evidence="10 11" id="KW-0472">Membrane</keyword>
<keyword evidence="7 11" id="KW-0630">Potassium</keyword>
<dbReference type="RefSeq" id="WP_377239789.1">
    <property type="nucleotide sequence ID" value="NZ_JBHLXP010000001.1"/>
</dbReference>
<dbReference type="Proteomes" id="UP001589813">
    <property type="component" value="Unassembled WGS sequence"/>
</dbReference>
<comment type="subunit">
    <text evidence="11">The system is composed of three essential subunits: KdpA, KdpB and KdpC.</text>
</comment>
<evidence type="ECO:0000256" key="6">
    <source>
        <dbReference type="ARBA" id="ARBA00022840"/>
    </source>
</evidence>
<dbReference type="PANTHER" id="PTHR30042">
    <property type="entry name" value="POTASSIUM-TRANSPORTING ATPASE C CHAIN"/>
    <property type="match status" value="1"/>
</dbReference>
<dbReference type="HAMAP" id="MF_00276">
    <property type="entry name" value="KdpC"/>
    <property type="match status" value="1"/>
</dbReference>
<keyword evidence="6 11" id="KW-0067">ATP-binding</keyword>
<keyword evidence="8 11" id="KW-1133">Transmembrane helix</keyword>
<comment type="subcellular location">
    <subcellularLocation>
        <location evidence="11">Cell membrane</location>
        <topology evidence="11">Single-pass membrane protein</topology>
    </subcellularLocation>
</comment>
<dbReference type="NCBIfam" id="TIGR00681">
    <property type="entry name" value="kdpC"/>
    <property type="match status" value="1"/>
</dbReference>
<reference evidence="12 13" key="1">
    <citation type="submission" date="2024-09" db="EMBL/GenBank/DDBJ databases">
        <authorList>
            <person name="Sun Q."/>
            <person name="Mori K."/>
        </authorList>
    </citation>
    <scope>NUCLEOTIDE SEQUENCE [LARGE SCALE GENOMIC DNA]</scope>
    <source>
        <strain evidence="12 13">KCTC 23315</strain>
    </source>
</reference>
<evidence type="ECO:0000256" key="11">
    <source>
        <dbReference type="HAMAP-Rule" id="MF_00276"/>
    </source>
</evidence>
<keyword evidence="4 11" id="KW-0812">Transmembrane</keyword>